<evidence type="ECO:0000256" key="2">
    <source>
        <dbReference type="ARBA" id="ARBA00009695"/>
    </source>
</evidence>
<evidence type="ECO:0000256" key="4">
    <source>
        <dbReference type="ARBA" id="ARBA00022490"/>
    </source>
</evidence>
<dbReference type="GO" id="GO:0005737">
    <property type="term" value="C:cytoplasm"/>
    <property type="evidence" value="ECO:0007669"/>
    <property type="project" value="UniProtKB-SubCell"/>
</dbReference>
<dbReference type="Pfam" id="PF21981">
    <property type="entry name" value="RecX_HTH3"/>
    <property type="match status" value="1"/>
</dbReference>
<organism evidence="9 10">
    <name type="scientific">Effusibacillus lacus</name>
    <dbReference type="NCBI Taxonomy" id="1348429"/>
    <lineage>
        <taxon>Bacteria</taxon>
        <taxon>Bacillati</taxon>
        <taxon>Bacillota</taxon>
        <taxon>Bacilli</taxon>
        <taxon>Bacillales</taxon>
        <taxon>Alicyclobacillaceae</taxon>
        <taxon>Effusibacillus</taxon>
    </lineage>
</organism>
<dbReference type="OrthoDB" id="5421057at2"/>
<comment type="caution">
    <text evidence="9">The sequence shown here is derived from an EMBL/GenBank/DDBJ whole genome shotgun (WGS) entry which is preliminary data.</text>
</comment>
<proteinExistence type="inferred from homology"/>
<dbReference type="InterPro" id="IPR003783">
    <property type="entry name" value="Regulatory_RecX"/>
</dbReference>
<protein>
    <recommendedName>
        <fullName evidence="3 5">Regulatory protein RecX</fullName>
    </recommendedName>
</protein>
<dbReference type="InterPro" id="IPR053925">
    <property type="entry name" value="RecX_HTH_3rd"/>
</dbReference>
<evidence type="ECO:0000313" key="10">
    <source>
        <dbReference type="Proteomes" id="UP000217785"/>
    </source>
</evidence>
<feature type="domain" description="RecX second three-helical" evidence="6">
    <location>
        <begin position="111"/>
        <end position="152"/>
    </location>
</feature>
<dbReference type="EMBL" id="BDUF01000109">
    <property type="protein sequence ID" value="GAX91801.1"/>
    <property type="molecule type" value="Genomic_DNA"/>
</dbReference>
<dbReference type="Proteomes" id="UP000217785">
    <property type="component" value="Unassembled WGS sequence"/>
</dbReference>
<comment type="similarity">
    <text evidence="2 5">Belongs to the RecX family.</text>
</comment>
<evidence type="ECO:0000256" key="5">
    <source>
        <dbReference type="HAMAP-Rule" id="MF_01114"/>
    </source>
</evidence>
<accession>A0A292YSB0</accession>
<dbReference type="PANTHER" id="PTHR33602:SF1">
    <property type="entry name" value="REGULATORY PROTEIN RECX FAMILY PROTEIN"/>
    <property type="match status" value="1"/>
</dbReference>
<dbReference type="Gene3D" id="1.10.10.10">
    <property type="entry name" value="Winged helix-like DNA-binding domain superfamily/Winged helix DNA-binding domain"/>
    <property type="match status" value="3"/>
</dbReference>
<comment type="subcellular location">
    <subcellularLocation>
        <location evidence="1 5">Cytoplasm</location>
    </subcellularLocation>
</comment>
<comment type="function">
    <text evidence="5">Modulates RecA activity.</text>
</comment>
<name>A0A292YSB0_9BACL</name>
<evidence type="ECO:0000259" key="6">
    <source>
        <dbReference type="Pfam" id="PF02631"/>
    </source>
</evidence>
<dbReference type="InterPro" id="IPR053924">
    <property type="entry name" value="RecX_HTH_2nd"/>
</dbReference>
<dbReference type="InterPro" id="IPR053926">
    <property type="entry name" value="RecX_HTH_1st"/>
</dbReference>
<feature type="domain" description="RecX third three-helical" evidence="7">
    <location>
        <begin position="157"/>
        <end position="205"/>
    </location>
</feature>
<evidence type="ECO:0000256" key="3">
    <source>
        <dbReference type="ARBA" id="ARBA00018111"/>
    </source>
</evidence>
<dbReference type="Pfam" id="PF21982">
    <property type="entry name" value="RecX_HTH1"/>
    <property type="match status" value="1"/>
</dbReference>
<dbReference type="AlphaFoldDB" id="A0A292YSB0"/>
<evidence type="ECO:0000256" key="1">
    <source>
        <dbReference type="ARBA" id="ARBA00004496"/>
    </source>
</evidence>
<dbReference type="GO" id="GO:0006282">
    <property type="term" value="P:regulation of DNA repair"/>
    <property type="evidence" value="ECO:0007669"/>
    <property type="project" value="UniProtKB-UniRule"/>
</dbReference>
<evidence type="ECO:0000313" key="9">
    <source>
        <dbReference type="EMBL" id="GAX91801.1"/>
    </source>
</evidence>
<dbReference type="Pfam" id="PF02631">
    <property type="entry name" value="RecX_HTH2"/>
    <property type="match status" value="1"/>
</dbReference>
<dbReference type="InterPro" id="IPR036388">
    <property type="entry name" value="WH-like_DNA-bd_sf"/>
</dbReference>
<evidence type="ECO:0000259" key="7">
    <source>
        <dbReference type="Pfam" id="PF21981"/>
    </source>
</evidence>
<evidence type="ECO:0000259" key="8">
    <source>
        <dbReference type="Pfam" id="PF21982"/>
    </source>
</evidence>
<sequence>MSSLGKISAIQTQKAHPDRVSLFVDGEFVLGIRRELAYHLKLRIGQEVTAEDVSRWKQEEECLQAKELAIRYISARSRSRQQVLSYLIRKEIPQEVAEVAVKFLESQGYLNDDEFASEFVRQRLEAKPRGRRMIRWELQQKGIHNDTIERAMAVYGDEVEAAKRLLSRMSLQKGKDREQNRKTEQRIARFLASKGFSAETIQSILKNIRKV</sequence>
<gene>
    <name evidence="5" type="primary">recX</name>
    <name evidence="9" type="ORF">EFBL_3492</name>
</gene>
<reference evidence="10" key="1">
    <citation type="submission" date="2017-07" db="EMBL/GenBank/DDBJ databases">
        <title>Draft genome sequence of Effusibacillus lacus strain skLN1.</title>
        <authorList>
            <person name="Watanabe M."/>
            <person name="Kojima H."/>
            <person name="Fukui M."/>
        </authorList>
    </citation>
    <scope>NUCLEOTIDE SEQUENCE [LARGE SCALE GENOMIC DNA]</scope>
    <source>
        <strain evidence="10">skLN1</strain>
    </source>
</reference>
<feature type="domain" description="RecX first three-helical" evidence="8">
    <location>
        <begin position="65"/>
        <end position="104"/>
    </location>
</feature>
<keyword evidence="4 5" id="KW-0963">Cytoplasm</keyword>
<dbReference type="PANTHER" id="PTHR33602">
    <property type="entry name" value="REGULATORY PROTEIN RECX FAMILY PROTEIN"/>
    <property type="match status" value="1"/>
</dbReference>
<dbReference type="HAMAP" id="MF_01114">
    <property type="entry name" value="RecX"/>
    <property type="match status" value="1"/>
</dbReference>
<keyword evidence="10" id="KW-1185">Reference proteome</keyword>
<dbReference type="RefSeq" id="WP_096183938.1">
    <property type="nucleotide sequence ID" value="NZ_BDUF01000109.1"/>
</dbReference>